<dbReference type="AlphaFoldDB" id="A0A7X5TI89"/>
<dbReference type="Proteomes" id="UP000591844">
    <property type="component" value="Unassembled WGS sequence"/>
</dbReference>
<organism evidence="1 2">
    <name type="scientific">Photorhabdus cinerea</name>
    <dbReference type="NCBI Taxonomy" id="471575"/>
    <lineage>
        <taxon>Bacteria</taxon>
        <taxon>Pseudomonadati</taxon>
        <taxon>Pseudomonadota</taxon>
        <taxon>Gammaproteobacteria</taxon>
        <taxon>Enterobacterales</taxon>
        <taxon>Morganellaceae</taxon>
        <taxon>Photorhabdus</taxon>
    </lineage>
</organism>
<name>A0A7X5TI89_9GAMM</name>
<dbReference type="EMBL" id="PUJW01000052">
    <property type="protein sequence ID" value="NHB94621.1"/>
    <property type="molecule type" value="Genomic_DNA"/>
</dbReference>
<sequence length="84" mass="9724">MEIVKSKRVIIKYRTADQVSRTDNSLAGCYSYYAKAQDALDSGLFCEKLIIPYWGDERITDFKGKLFVIKNRDELTLIEQNIVN</sequence>
<comment type="caution">
    <text evidence="1">The sequence shown here is derived from an EMBL/GenBank/DDBJ whole genome shotgun (WGS) entry which is preliminary data.</text>
</comment>
<dbReference type="RefSeq" id="WP_166310669.1">
    <property type="nucleotide sequence ID" value="NZ_CAWPIB010000052.1"/>
</dbReference>
<evidence type="ECO:0000313" key="2">
    <source>
        <dbReference type="Proteomes" id="UP000591844"/>
    </source>
</evidence>
<reference evidence="1 2" key="1">
    <citation type="submission" date="2018-02" db="EMBL/GenBank/DDBJ databases">
        <authorList>
            <person name="Machado R.A."/>
        </authorList>
    </citation>
    <scope>NUCLEOTIDE SEQUENCE [LARGE SCALE GENOMIC DNA]</scope>
    <source>
        <strain evidence="1 2">DSM 19724</strain>
    </source>
</reference>
<accession>A0A7X5TI89</accession>
<evidence type="ECO:0000313" key="1">
    <source>
        <dbReference type="EMBL" id="NHB94621.1"/>
    </source>
</evidence>
<evidence type="ECO:0008006" key="3">
    <source>
        <dbReference type="Google" id="ProtNLM"/>
    </source>
</evidence>
<keyword evidence="2" id="KW-1185">Reference proteome</keyword>
<proteinExistence type="predicted"/>
<protein>
    <recommendedName>
        <fullName evidence="3">Phage protein</fullName>
    </recommendedName>
</protein>
<gene>
    <name evidence="1" type="ORF">C5469_21795</name>
</gene>